<name>A0A3B0ZQ09_9ZZZZ</name>
<protein>
    <submittedName>
        <fullName evidence="1">Uncharacterized protein</fullName>
    </submittedName>
</protein>
<gene>
    <name evidence="1" type="ORF">MNBD_GAMMA18-1609</name>
</gene>
<reference evidence="1" key="1">
    <citation type="submission" date="2018-06" db="EMBL/GenBank/DDBJ databases">
        <authorList>
            <person name="Zhirakovskaya E."/>
        </authorList>
    </citation>
    <scope>NUCLEOTIDE SEQUENCE</scope>
</reference>
<organism evidence="1">
    <name type="scientific">hydrothermal vent metagenome</name>
    <dbReference type="NCBI Taxonomy" id="652676"/>
    <lineage>
        <taxon>unclassified sequences</taxon>
        <taxon>metagenomes</taxon>
        <taxon>ecological metagenomes</taxon>
    </lineage>
</organism>
<sequence>VDRLFALQQGLDDICNGIAFGLLES</sequence>
<dbReference type="EMBL" id="UOFP01000314">
    <property type="protein sequence ID" value="VAW90183.1"/>
    <property type="molecule type" value="Genomic_DNA"/>
</dbReference>
<accession>A0A3B0ZQ09</accession>
<dbReference type="AlphaFoldDB" id="A0A3B0ZQ09"/>
<proteinExistence type="predicted"/>
<feature type="non-terminal residue" evidence="1">
    <location>
        <position position="1"/>
    </location>
</feature>
<evidence type="ECO:0000313" key="1">
    <source>
        <dbReference type="EMBL" id="VAW90183.1"/>
    </source>
</evidence>